<dbReference type="AlphaFoldDB" id="A0A835ZFA9"/>
<dbReference type="Proteomes" id="UP000664859">
    <property type="component" value="Unassembled WGS sequence"/>
</dbReference>
<dbReference type="Gene3D" id="2.130.10.10">
    <property type="entry name" value="YVTN repeat-like/Quinoprotein amine dehydrogenase"/>
    <property type="match status" value="2"/>
</dbReference>
<keyword evidence="1" id="KW-0732">Signal</keyword>
<feature type="chain" id="PRO_5032496897" description="Tetratricopeptide repeat protein" evidence="1">
    <location>
        <begin position="18"/>
        <end position="634"/>
    </location>
</feature>
<keyword evidence="3" id="KW-1185">Reference proteome</keyword>
<organism evidence="2 3">
    <name type="scientific">Tribonema minus</name>
    <dbReference type="NCBI Taxonomy" id="303371"/>
    <lineage>
        <taxon>Eukaryota</taxon>
        <taxon>Sar</taxon>
        <taxon>Stramenopiles</taxon>
        <taxon>Ochrophyta</taxon>
        <taxon>PX clade</taxon>
        <taxon>Xanthophyceae</taxon>
        <taxon>Tribonematales</taxon>
        <taxon>Tribonemataceae</taxon>
        <taxon>Tribonema</taxon>
    </lineage>
</organism>
<dbReference type="PANTHER" id="PTHR44809">
    <property type="match status" value="1"/>
</dbReference>
<name>A0A835ZFA9_9STRA</name>
<protein>
    <recommendedName>
        <fullName evidence="4">Tetratricopeptide repeat protein</fullName>
    </recommendedName>
</protein>
<reference evidence="2" key="1">
    <citation type="submission" date="2021-02" db="EMBL/GenBank/DDBJ databases">
        <title>First Annotated Genome of the Yellow-green Alga Tribonema minus.</title>
        <authorList>
            <person name="Mahan K.M."/>
        </authorList>
    </citation>
    <scope>NUCLEOTIDE SEQUENCE</scope>
    <source>
        <strain evidence="2">UTEX B ZZ1240</strain>
    </source>
</reference>
<dbReference type="SUPFAM" id="SSF101908">
    <property type="entry name" value="Putative isomerase YbhE"/>
    <property type="match status" value="1"/>
</dbReference>
<dbReference type="SMART" id="SM00028">
    <property type="entry name" value="TPR"/>
    <property type="match status" value="4"/>
</dbReference>
<proteinExistence type="predicted"/>
<evidence type="ECO:0000313" key="2">
    <source>
        <dbReference type="EMBL" id="KAG5192645.1"/>
    </source>
</evidence>
<evidence type="ECO:0000313" key="3">
    <source>
        <dbReference type="Proteomes" id="UP000664859"/>
    </source>
</evidence>
<accession>A0A835ZFA9</accession>
<dbReference type="SUPFAM" id="SSF48452">
    <property type="entry name" value="TPR-like"/>
    <property type="match status" value="1"/>
</dbReference>
<gene>
    <name evidence="2" type="ORF">JKP88DRAFT_173170</name>
</gene>
<evidence type="ECO:0008006" key="4">
    <source>
        <dbReference type="Google" id="ProtNLM"/>
    </source>
</evidence>
<dbReference type="Pfam" id="PF13431">
    <property type="entry name" value="TPR_17"/>
    <property type="match status" value="1"/>
</dbReference>
<sequence length="634" mass="68168">MLLLRTVLWCVIWRSSGLLAQAAAVGELSEASTPVAFDFTSLSEASNPFFSKTSAASAIAVSRDGRNVYVGGDKGGLAWLTRDVATGDLRYQQGWPASAFTTALKAVQHVSISEDDGYMVICGNKADPYGSLGIFSLDVDGTPSLLYQEEIPDIQHALFAPGSATDFYTIDQTNMELRLWSYSSADHGFSVQQAIALEGPSPDALAISPDGLNVYVHDSSSAKNFNFARDPATGLVGESPASTLQGDPNAVGSDGIGHWSSMAFSSSAPFAFALETLVGQVTVLSRAVGNGALAVLSKFPVAYDDGAAVACRADAPLLLASDDDVDLYVLGESRGQIGWLQFDAATHALHANGWFVTGSRPRQLIADAAYEHVYATFAATNTTFAATNTNFKWKGAHFNREPAVPPTPAPTTPQPTSATTYSVESQTLLLGESADTFNLMLIAVHKSVELAQAEEEKFILALQASPNDALAHNNYGHFLQHKRSNYAGAERHYRLALQCDPTADYAQNSLGHLLQHVRKDIDGAENAYREAVRLQPTNSDAHCNLGYLLQHERHDAAGAEQCYKNAIAFNPDSLLAHYNMAFLQEKELGNLELAEQEYTEALRCDPKDEDAKCRLVKVQVARANAGPVGPLKQS</sequence>
<dbReference type="PANTHER" id="PTHR44809:SF1">
    <property type="entry name" value="PROTEIN O-MANNOSYL-TRANSFERASE TMTC1"/>
    <property type="match status" value="1"/>
</dbReference>
<dbReference type="EMBL" id="JAFCMP010000003">
    <property type="protein sequence ID" value="KAG5192645.1"/>
    <property type="molecule type" value="Genomic_DNA"/>
</dbReference>
<dbReference type="InterPro" id="IPR052943">
    <property type="entry name" value="TMTC_O-mannosyl-trnsfr"/>
</dbReference>
<comment type="caution">
    <text evidence="2">The sequence shown here is derived from an EMBL/GenBank/DDBJ whole genome shotgun (WGS) entry which is preliminary data.</text>
</comment>
<evidence type="ECO:0000256" key="1">
    <source>
        <dbReference type="SAM" id="SignalP"/>
    </source>
</evidence>
<dbReference type="InterPro" id="IPR011990">
    <property type="entry name" value="TPR-like_helical_dom_sf"/>
</dbReference>
<dbReference type="OrthoDB" id="186435at2759"/>
<dbReference type="InterPro" id="IPR015943">
    <property type="entry name" value="WD40/YVTN_repeat-like_dom_sf"/>
</dbReference>
<dbReference type="Gene3D" id="1.25.40.10">
    <property type="entry name" value="Tetratricopeptide repeat domain"/>
    <property type="match status" value="3"/>
</dbReference>
<dbReference type="InterPro" id="IPR019734">
    <property type="entry name" value="TPR_rpt"/>
</dbReference>
<feature type="signal peptide" evidence="1">
    <location>
        <begin position="1"/>
        <end position="17"/>
    </location>
</feature>